<evidence type="ECO:0000313" key="5">
    <source>
        <dbReference type="Proteomes" id="UP000019092"/>
    </source>
</evidence>
<gene>
    <name evidence="4" type="ORF">F543_18650</name>
</gene>
<dbReference type="InterPro" id="IPR042122">
    <property type="entry name" value="Ser_AcTrfase_N_sf"/>
</dbReference>
<keyword evidence="5" id="KW-1185">Reference proteome</keyword>
<dbReference type="Proteomes" id="UP000019092">
    <property type="component" value="Chromosome"/>
</dbReference>
<dbReference type="Gene3D" id="1.10.3130.10">
    <property type="entry name" value="serine acetyltransferase, domain 1"/>
    <property type="match status" value="1"/>
</dbReference>
<feature type="transmembrane region" description="Helical" evidence="2">
    <location>
        <begin position="25"/>
        <end position="42"/>
    </location>
</feature>
<evidence type="ECO:0000313" key="4">
    <source>
        <dbReference type="EMBL" id="AHG84726.1"/>
    </source>
</evidence>
<reference evidence="4 5" key="1">
    <citation type="submission" date="2013-12" db="EMBL/GenBank/DDBJ databases">
        <title>Annotation of the Bibersteinia trehalosi USDA-ARS-USMARC-189 complete genome.</title>
        <authorList>
            <person name="Harhay G.P."/>
            <person name="McVey S."/>
            <person name="Clawson M.L."/>
            <person name="Bono J."/>
            <person name="Heaton M.P."/>
            <person name="Chitko-Mckown C.G."/>
            <person name="Harhay D.M."/>
            <person name="Smith T.P.L."/>
        </authorList>
    </citation>
    <scope>NUCLEOTIDE SEQUENCE [LARGE SCALE GENOMIC DNA]</scope>
    <source>
        <strain evidence="4 5">USDA-ARS-USMARC-189</strain>
    </source>
</reference>
<evidence type="ECO:0000256" key="2">
    <source>
        <dbReference type="SAM" id="Phobius"/>
    </source>
</evidence>
<keyword evidence="2" id="KW-1133">Transmembrane helix</keyword>
<name>A0ABN4C0G9_BIBTR</name>
<dbReference type="Pfam" id="PF06426">
    <property type="entry name" value="SATase_N"/>
    <property type="match status" value="1"/>
</dbReference>
<accession>A0ABN4C0G9</accession>
<feature type="domain" description="Serine acetyltransferase N-terminal" evidence="3">
    <location>
        <begin position="8"/>
        <end position="35"/>
    </location>
</feature>
<organism evidence="4 5">
    <name type="scientific">Bibersteinia trehalosi USDA-ARS-USMARC-189</name>
    <dbReference type="NCBI Taxonomy" id="1263831"/>
    <lineage>
        <taxon>Bacteria</taxon>
        <taxon>Pseudomonadati</taxon>
        <taxon>Pseudomonadota</taxon>
        <taxon>Gammaproteobacteria</taxon>
        <taxon>Pasteurellales</taxon>
        <taxon>Pasteurellaceae</taxon>
        <taxon>Bibersteinia</taxon>
    </lineage>
</organism>
<protein>
    <recommendedName>
        <fullName evidence="1">Serine acetyltransferase</fullName>
    </recommendedName>
</protein>
<evidence type="ECO:0000256" key="1">
    <source>
        <dbReference type="ARBA" id="ARBA00018522"/>
    </source>
</evidence>
<dbReference type="InterPro" id="IPR010493">
    <property type="entry name" value="Ser_AcTrfase_N"/>
</dbReference>
<evidence type="ECO:0000259" key="3">
    <source>
        <dbReference type="Pfam" id="PF06426"/>
    </source>
</evidence>
<dbReference type="EMBL" id="CP006955">
    <property type="protein sequence ID" value="AHG84726.1"/>
    <property type="molecule type" value="Genomic_DNA"/>
</dbReference>
<keyword evidence="2" id="KW-0812">Transmembrane</keyword>
<sequence>MELTTDQIWQEIRQEAKSLTESEPMLASFFMQLFLSIIIWVVH</sequence>
<proteinExistence type="predicted"/>
<keyword evidence="2" id="KW-0472">Membrane</keyword>